<dbReference type="GO" id="GO:0003824">
    <property type="term" value="F:catalytic activity"/>
    <property type="evidence" value="ECO:0007669"/>
    <property type="project" value="InterPro"/>
</dbReference>
<dbReference type="RefSeq" id="WP_090675068.1">
    <property type="nucleotide sequence ID" value="NZ_FNIT01000007.1"/>
</dbReference>
<name>A0A1H0K4M6_9HYPH</name>
<evidence type="ECO:0000313" key="7">
    <source>
        <dbReference type="EMBL" id="SDO50849.1"/>
    </source>
</evidence>
<keyword evidence="5" id="KW-0574">Periplasm</keyword>
<dbReference type="PROSITE" id="PS51318">
    <property type="entry name" value="TAT"/>
    <property type="match status" value="1"/>
</dbReference>
<sequence length="520" mass="57845">MTIDLNRRELMLGLGLLGLSGVTGQALAAEGDALRFGEPQPFSFDALVERARAMAAAPYVPEVPAASDTLERIDFDQHWRIRYRADQTLELNDGRAPIRFFHLGRYFKLPVGIHVVENGQARTLRYDPKLFDIPADSPAKELPDDIGFAGFRVLEPGTETDWLAFLGAAYFRTSGEDNQFGMSARALAIDVAMPTPEEFPRFTDFFLEPSADGRLAISCLLNSPRVAGVLRMDVRKGGPIVMDIQARYFARDDIQRFGIAALTSMFWYSETDRGRRVDWRPEVHDSDGLALWTGAGERIWRPLNNPVNVMTSSFTDENPRGFGLLQRDRLFDNYEDDGVFYEKRASVWVEPKGNWGRGAVQLVEIPTDDEIHDNIAAYWLADQSVRRGDAIALDYVLHWANREPYPPRVGEVVATRLGRGGIAGQPRPAGVTKVVVDFDGGLVGALPRDAKGVEAVVSTSRGTLGKADAYSVKVGTAWRTTFDITAEGTDPVELRCYLRQGDTVLTETWAYQFLPLPRPA</sequence>
<evidence type="ECO:0000256" key="4">
    <source>
        <dbReference type="ARBA" id="ARBA00022729"/>
    </source>
</evidence>
<dbReference type="InterPro" id="IPR014438">
    <property type="entry name" value="Glucan_biosyn_MdoG/MdoD"/>
</dbReference>
<protein>
    <submittedName>
        <fullName evidence="7">Glucans biosynthesis protein</fullName>
    </submittedName>
</protein>
<dbReference type="PANTHER" id="PTHR30504">
    <property type="entry name" value="GLUCANS BIOSYNTHESIS PROTEIN"/>
    <property type="match status" value="1"/>
</dbReference>
<evidence type="ECO:0000313" key="8">
    <source>
        <dbReference type="Proteomes" id="UP000198793"/>
    </source>
</evidence>
<dbReference type="SUPFAM" id="SSF81296">
    <property type="entry name" value="E set domains"/>
    <property type="match status" value="1"/>
</dbReference>
<dbReference type="Proteomes" id="UP000198793">
    <property type="component" value="Unassembled WGS sequence"/>
</dbReference>
<dbReference type="InterPro" id="IPR014718">
    <property type="entry name" value="GH-type_carb-bd"/>
</dbReference>
<comment type="similarity">
    <text evidence="3">Belongs to the OpgD/OpgG family.</text>
</comment>
<dbReference type="PIRSF" id="PIRSF006281">
    <property type="entry name" value="MdoG"/>
    <property type="match status" value="1"/>
</dbReference>
<dbReference type="GO" id="GO:0030288">
    <property type="term" value="C:outer membrane-bounded periplasmic space"/>
    <property type="evidence" value="ECO:0007669"/>
    <property type="project" value="TreeGrafter"/>
</dbReference>
<dbReference type="STRING" id="1166073.SAMN05192530_10791"/>
<proteinExistence type="inferred from homology"/>
<evidence type="ECO:0000256" key="3">
    <source>
        <dbReference type="ARBA" id="ARBA00009284"/>
    </source>
</evidence>
<dbReference type="Pfam" id="PF04349">
    <property type="entry name" value="MdoG"/>
    <property type="match status" value="1"/>
</dbReference>
<dbReference type="InterPro" id="IPR006311">
    <property type="entry name" value="TAT_signal"/>
</dbReference>
<dbReference type="SUPFAM" id="SSF74650">
    <property type="entry name" value="Galactose mutarotase-like"/>
    <property type="match status" value="1"/>
</dbReference>
<keyword evidence="8" id="KW-1185">Reference proteome</keyword>
<dbReference type="InterPro" id="IPR014756">
    <property type="entry name" value="Ig_E-set"/>
</dbReference>
<evidence type="ECO:0000256" key="1">
    <source>
        <dbReference type="ARBA" id="ARBA00004418"/>
    </source>
</evidence>
<dbReference type="InterPro" id="IPR007444">
    <property type="entry name" value="Glucan_biosyn_MdoG_C"/>
</dbReference>
<dbReference type="PANTHER" id="PTHR30504:SF3">
    <property type="entry name" value="GLUCANS BIOSYNTHESIS PROTEIN D"/>
    <property type="match status" value="1"/>
</dbReference>
<comment type="subcellular location">
    <subcellularLocation>
        <location evidence="1">Periplasm</location>
    </subcellularLocation>
</comment>
<dbReference type="Gene3D" id="2.70.98.10">
    <property type="match status" value="1"/>
</dbReference>
<dbReference type="Gene3D" id="2.60.40.10">
    <property type="entry name" value="Immunoglobulins"/>
    <property type="match status" value="1"/>
</dbReference>
<dbReference type="AlphaFoldDB" id="A0A1H0K4M6"/>
<reference evidence="7 8" key="1">
    <citation type="submission" date="2016-10" db="EMBL/GenBank/DDBJ databases">
        <authorList>
            <person name="de Groot N.N."/>
        </authorList>
    </citation>
    <scope>NUCLEOTIDE SEQUENCE [LARGE SCALE GENOMIC DNA]</scope>
    <source>
        <strain evidence="8">L7-484,KACC 16230,DSM 25025</strain>
    </source>
</reference>
<comment type="pathway">
    <text evidence="2">Glycan metabolism; osmoregulated periplasmic glucan (OPG) biosynthesis.</text>
</comment>
<organism evidence="7 8">
    <name type="scientific">Aureimonas jatrophae</name>
    <dbReference type="NCBI Taxonomy" id="1166073"/>
    <lineage>
        <taxon>Bacteria</taxon>
        <taxon>Pseudomonadati</taxon>
        <taxon>Pseudomonadota</taxon>
        <taxon>Alphaproteobacteria</taxon>
        <taxon>Hyphomicrobiales</taxon>
        <taxon>Aurantimonadaceae</taxon>
        <taxon>Aureimonas</taxon>
    </lineage>
</organism>
<dbReference type="InterPro" id="IPR013783">
    <property type="entry name" value="Ig-like_fold"/>
</dbReference>
<feature type="domain" description="Glucan biosynthesis periplasmic MdoG C-terminal" evidence="6">
    <location>
        <begin position="42"/>
        <end position="513"/>
    </location>
</feature>
<dbReference type="EMBL" id="FNIT01000007">
    <property type="protein sequence ID" value="SDO50849.1"/>
    <property type="molecule type" value="Genomic_DNA"/>
</dbReference>
<dbReference type="OrthoDB" id="9777817at2"/>
<accession>A0A1H0K4M6</accession>
<dbReference type="GO" id="GO:0030246">
    <property type="term" value="F:carbohydrate binding"/>
    <property type="evidence" value="ECO:0007669"/>
    <property type="project" value="InterPro"/>
</dbReference>
<evidence type="ECO:0000256" key="5">
    <source>
        <dbReference type="ARBA" id="ARBA00022764"/>
    </source>
</evidence>
<dbReference type="GO" id="GO:0051274">
    <property type="term" value="P:beta-glucan biosynthetic process"/>
    <property type="evidence" value="ECO:0007669"/>
    <property type="project" value="TreeGrafter"/>
</dbReference>
<evidence type="ECO:0000259" key="6">
    <source>
        <dbReference type="Pfam" id="PF04349"/>
    </source>
</evidence>
<dbReference type="InterPro" id="IPR011013">
    <property type="entry name" value="Gal_mutarotase_sf_dom"/>
</dbReference>
<keyword evidence="4" id="KW-0732">Signal</keyword>
<evidence type="ECO:0000256" key="2">
    <source>
        <dbReference type="ARBA" id="ARBA00005001"/>
    </source>
</evidence>
<gene>
    <name evidence="7" type="ORF">SAMN05192530_10791</name>
</gene>
<dbReference type="UniPathway" id="UPA00637"/>